<accession>A0AAE1BVS9</accession>
<sequence length="321" mass="35326">MSRCNQGSNSQRGVGWCVSCPYFLNTPASVTTLAGRPVNLTCGVRNIGQGQQVSWIRWRDLHVLTTGNFTYTSDTRFKALHLLGSPFWTLQVETPRVEDSGDYKCQVSTQPMISRLFTLNVVVARAVIEGDGQVYMKAGSDIKVRCVVRGMMRPHTPVIWYHTLPAPSTSHDIEHKSRTECINKGGRGGVQVITDKRAGTSWLLVTHVTWKDAGNYTCAPALVTPASVTIHVLDEEAPAAMQHDVQPSVGNCPGCHVQVPSLGMLAVLLMPCLTLGQEYIGDTERVMKNKESVGTCLAVCSVFIVTVHWNTRQVLIYFPQL</sequence>
<feature type="domain" description="Ig-like" evidence="1">
    <location>
        <begin position="139"/>
        <end position="229"/>
    </location>
</feature>
<dbReference type="PROSITE" id="PS50835">
    <property type="entry name" value="IG_LIKE"/>
    <property type="match status" value="2"/>
</dbReference>
<dbReference type="InterPro" id="IPR037448">
    <property type="entry name" value="Zig-8"/>
</dbReference>
<gene>
    <name evidence="2" type="ORF">Pcinc_035913</name>
</gene>
<protein>
    <recommendedName>
        <fullName evidence="1">Ig-like domain-containing protein</fullName>
    </recommendedName>
</protein>
<reference evidence="2" key="1">
    <citation type="submission" date="2023-10" db="EMBL/GenBank/DDBJ databases">
        <title>Genome assemblies of two species of porcelain crab, Petrolisthes cinctipes and Petrolisthes manimaculis (Anomura: Porcellanidae).</title>
        <authorList>
            <person name="Angst P."/>
        </authorList>
    </citation>
    <scope>NUCLEOTIDE SEQUENCE</scope>
    <source>
        <strain evidence="2">PB745_01</strain>
        <tissue evidence="2">Gill</tissue>
    </source>
</reference>
<dbReference type="GO" id="GO:0050808">
    <property type="term" value="P:synapse organization"/>
    <property type="evidence" value="ECO:0007669"/>
    <property type="project" value="TreeGrafter"/>
</dbReference>
<evidence type="ECO:0000313" key="3">
    <source>
        <dbReference type="Proteomes" id="UP001286313"/>
    </source>
</evidence>
<dbReference type="SUPFAM" id="SSF48726">
    <property type="entry name" value="Immunoglobulin"/>
    <property type="match status" value="2"/>
</dbReference>
<dbReference type="Pfam" id="PF00047">
    <property type="entry name" value="ig"/>
    <property type="match status" value="1"/>
</dbReference>
<dbReference type="GO" id="GO:0032589">
    <property type="term" value="C:neuron projection membrane"/>
    <property type="evidence" value="ECO:0007669"/>
    <property type="project" value="TreeGrafter"/>
</dbReference>
<proteinExistence type="predicted"/>
<feature type="domain" description="Ig-like" evidence="1">
    <location>
        <begin position="21"/>
        <end position="118"/>
    </location>
</feature>
<dbReference type="InterPro" id="IPR013151">
    <property type="entry name" value="Immunoglobulin_dom"/>
</dbReference>
<dbReference type="Gene3D" id="2.60.40.10">
    <property type="entry name" value="Immunoglobulins"/>
    <property type="match status" value="2"/>
</dbReference>
<dbReference type="InterPro" id="IPR036179">
    <property type="entry name" value="Ig-like_dom_sf"/>
</dbReference>
<dbReference type="PANTHER" id="PTHR23279">
    <property type="entry name" value="DEFECTIVE PROBOSCIS EXTENSION RESPONSE DPR -RELATED"/>
    <property type="match status" value="1"/>
</dbReference>
<dbReference type="CDD" id="cd00099">
    <property type="entry name" value="IgV"/>
    <property type="match status" value="1"/>
</dbReference>
<dbReference type="PANTHER" id="PTHR23279:SF41">
    <property type="entry name" value="DEFECTIVE PROBOSCIS EXTENSION RESPONSE 4-RELATED"/>
    <property type="match status" value="1"/>
</dbReference>
<dbReference type="InterPro" id="IPR013783">
    <property type="entry name" value="Ig-like_fold"/>
</dbReference>
<dbReference type="InterPro" id="IPR003599">
    <property type="entry name" value="Ig_sub"/>
</dbReference>
<keyword evidence="3" id="KW-1185">Reference proteome</keyword>
<evidence type="ECO:0000313" key="2">
    <source>
        <dbReference type="EMBL" id="KAK3857866.1"/>
    </source>
</evidence>
<organism evidence="2 3">
    <name type="scientific">Petrolisthes cinctipes</name>
    <name type="common">Flat porcelain crab</name>
    <dbReference type="NCBI Taxonomy" id="88211"/>
    <lineage>
        <taxon>Eukaryota</taxon>
        <taxon>Metazoa</taxon>
        <taxon>Ecdysozoa</taxon>
        <taxon>Arthropoda</taxon>
        <taxon>Crustacea</taxon>
        <taxon>Multicrustacea</taxon>
        <taxon>Malacostraca</taxon>
        <taxon>Eumalacostraca</taxon>
        <taxon>Eucarida</taxon>
        <taxon>Decapoda</taxon>
        <taxon>Pleocyemata</taxon>
        <taxon>Anomura</taxon>
        <taxon>Galatheoidea</taxon>
        <taxon>Porcellanidae</taxon>
        <taxon>Petrolisthes</taxon>
    </lineage>
</organism>
<dbReference type="InterPro" id="IPR007110">
    <property type="entry name" value="Ig-like_dom"/>
</dbReference>
<name>A0AAE1BVS9_PETCI</name>
<comment type="caution">
    <text evidence="2">The sequence shown here is derived from an EMBL/GenBank/DDBJ whole genome shotgun (WGS) entry which is preliminary data.</text>
</comment>
<dbReference type="Proteomes" id="UP001286313">
    <property type="component" value="Unassembled WGS sequence"/>
</dbReference>
<dbReference type="AlphaFoldDB" id="A0AAE1BVS9"/>
<dbReference type="EMBL" id="JAWQEG010005482">
    <property type="protein sequence ID" value="KAK3857866.1"/>
    <property type="molecule type" value="Genomic_DNA"/>
</dbReference>
<evidence type="ECO:0000259" key="1">
    <source>
        <dbReference type="PROSITE" id="PS50835"/>
    </source>
</evidence>
<dbReference type="SMART" id="SM00409">
    <property type="entry name" value="IG"/>
    <property type="match status" value="2"/>
</dbReference>